<organism evidence="1 2">
    <name type="scientific">Sphagnurus paluster</name>
    <dbReference type="NCBI Taxonomy" id="117069"/>
    <lineage>
        <taxon>Eukaryota</taxon>
        <taxon>Fungi</taxon>
        <taxon>Dikarya</taxon>
        <taxon>Basidiomycota</taxon>
        <taxon>Agaricomycotina</taxon>
        <taxon>Agaricomycetes</taxon>
        <taxon>Agaricomycetidae</taxon>
        <taxon>Agaricales</taxon>
        <taxon>Tricholomatineae</taxon>
        <taxon>Lyophyllaceae</taxon>
        <taxon>Sphagnurus</taxon>
    </lineage>
</organism>
<reference evidence="1" key="2">
    <citation type="submission" date="2021-10" db="EMBL/GenBank/DDBJ databases">
        <title>Phylogenomics reveals ancestral predisposition of the termite-cultivated fungus Termitomyces towards a domesticated lifestyle.</title>
        <authorList>
            <person name="Auxier B."/>
            <person name="Grum-Grzhimaylo A."/>
            <person name="Cardenas M.E."/>
            <person name="Lodge J.D."/>
            <person name="Laessoe T."/>
            <person name="Pedersen O."/>
            <person name="Smith M.E."/>
            <person name="Kuyper T.W."/>
            <person name="Franco-Molano E.A."/>
            <person name="Baroni T.J."/>
            <person name="Aanen D.K."/>
        </authorList>
    </citation>
    <scope>NUCLEOTIDE SEQUENCE</scope>
    <source>
        <strain evidence="1">D49</strain>
    </source>
</reference>
<evidence type="ECO:0000313" key="1">
    <source>
        <dbReference type="EMBL" id="KAG5652034.1"/>
    </source>
</evidence>
<evidence type="ECO:0000313" key="2">
    <source>
        <dbReference type="Proteomes" id="UP000717328"/>
    </source>
</evidence>
<dbReference type="Proteomes" id="UP000717328">
    <property type="component" value="Unassembled WGS sequence"/>
</dbReference>
<reference evidence="1" key="1">
    <citation type="submission" date="2021-02" db="EMBL/GenBank/DDBJ databases">
        <authorList>
            <person name="Nieuwenhuis M."/>
            <person name="Van De Peppel L.J.J."/>
        </authorList>
    </citation>
    <scope>NUCLEOTIDE SEQUENCE</scope>
    <source>
        <strain evidence="1">D49</strain>
    </source>
</reference>
<dbReference type="Gene3D" id="3.40.50.300">
    <property type="entry name" value="P-loop containing nucleotide triphosphate hydrolases"/>
    <property type="match status" value="2"/>
</dbReference>
<name>A0A9P7KJH6_9AGAR</name>
<keyword evidence="2" id="KW-1185">Reference proteome</keyword>
<comment type="caution">
    <text evidence="1">The sequence shown here is derived from an EMBL/GenBank/DDBJ whole genome shotgun (WGS) entry which is preliminary data.</text>
</comment>
<dbReference type="OrthoDB" id="8954335at2759"/>
<dbReference type="EMBL" id="JABCKI010000169">
    <property type="protein sequence ID" value="KAG5652034.1"/>
    <property type="molecule type" value="Genomic_DNA"/>
</dbReference>
<dbReference type="AlphaFoldDB" id="A0A9P7KJH6"/>
<protein>
    <submittedName>
        <fullName evidence="1">Uncharacterized protein</fullName>
    </submittedName>
</protein>
<accession>A0A9P7KJH6</accession>
<dbReference type="InterPro" id="IPR027417">
    <property type="entry name" value="P-loop_NTPase"/>
</dbReference>
<proteinExistence type="predicted"/>
<sequence>MSEADSIKAYAVPDCEHLYVVETPGFDQTQGSNSQLLFKIKAWVAKRYVTVTIKSKFSLNLIASLPVNTKFVGVLYLHDISQDRKVSVDLAKENLKIFLEVCQGAATENIIHVTTHWSDVLPDRGERHEQMLNNLLDGRITHRFEPCNAEVAKDILEVILENFKKHYLELRDQRSPDDFAMEDPSSRDIVIPYAAGMKVGALIYLTEINQSRMSSSAQRDLAMFQKLCGEKSMKKVVLATTKWQHVGSIDEAIRREQQLKDTHWKDMLDLGSQVYRLSDEESARKVVDDIIDKSMQEAEVNDEPLQIQQELVEMQKLALESGAGSKLRLTLNELIEIQKQMGSEGFPPLEYRQGISTNIDLLADMVISERLRNWLHKVFGGGIVTHSSYFIDLNVVVSGEYSVECTYIAWDNSRVKIWLVLV</sequence>
<gene>
    <name evidence="1" type="ORF">H0H81_006525</name>
</gene>